<organism evidence="2">
    <name type="scientific">Hemiselmis andersenii</name>
    <name type="common">Cryptophyte alga</name>
    <dbReference type="NCBI Taxonomy" id="464988"/>
    <lineage>
        <taxon>Eukaryota</taxon>
        <taxon>Cryptophyceae</taxon>
        <taxon>Cryptomonadales</taxon>
        <taxon>Hemiselmidaceae</taxon>
        <taxon>Hemiselmis</taxon>
    </lineage>
</organism>
<feature type="region of interest" description="Disordered" evidence="1">
    <location>
        <begin position="28"/>
        <end position="163"/>
    </location>
</feature>
<protein>
    <submittedName>
        <fullName evidence="2">Uncharacterized protein</fullName>
    </submittedName>
</protein>
<dbReference type="AlphaFoldDB" id="A0A6T8NSC7"/>
<accession>A0A6T8NSC7</accession>
<dbReference type="EMBL" id="HBFK01032283">
    <property type="protein sequence ID" value="CAD8753117.1"/>
    <property type="molecule type" value="Transcribed_RNA"/>
</dbReference>
<reference evidence="2" key="1">
    <citation type="submission" date="2021-01" db="EMBL/GenBank/DDBJ databases">
        <authorList>
            <person name="Corre E."/>
            <person name="Pelletier E."/>
            <person name="Niang G."/>
            <person name="Scheremetjew M."/>
            <person name="Finn R."/>
            <person name="Kale V."/>
            <person name="Holt S."/>
            <person name="Cochrane G."/>
            <person name="Meng A."/>
            <person name="Brown T."/>
            <person name="Cohen L."/>
        </authorList>
    </citation>
    <scope>NUCLEOTIDE SEQUENCE</scope>
    <source>
        <strain evidence="2">CCMP441</strain>
    </source>
</reference>
<feature type="compositionally biased region" description="Pro residues" evidence="1">
    <location>
        <begin position="72"/>
        <end position="85"/>
    </location>
</feature>
<evidence type="ECO:0000256" key="1">
    <source>
        <dbReference type="SAM" id="MobiDB-lite"/>
    </source>
</evidence>
<feature type="compositionally biased region" description="Acidic residues" evidence="1">
    <location>
        <begin position="188"/>
        <end position="201"/>
    </location>
</feature>
<feature type="region of interest" description="Disordered" evidence="1">
    <location>
        <begin position="182"/>
        <end position="260"/>
    </location>
</feature>
<gene>
    <name evidence="2" type="ORF">HAND1043_LOCUS19623</name>
</gene>
<proteinExistence type="predicted"/>
<sequence>MTDIIKFIRGDKAVDVDAVPVYAEVAKNKRSGESLLRVSPPPAGRSPPKHSGLAAASKARTRCVTPVIHCPTSPPLPPTMSPPQAPSRIPQASRKYPTAQIPSFSQLHKSRAPPPPARPPQSTPSPPSRPPMPSRNGPSPPPPPRRATRASPPSHHASQAVADYQDQLAPFVVLPRTIDASNMVVIPDEQDDEDQDTDEEREQQGEQQQQQAEWTVFTGGEAGGQDSERESVTSELPLPPPLTKEGGPETGRGAAPGTGDWSEMFDLLAVMQSRGLLSAAEEEKVMDALIMEDSAMLKSHRQYKRDGDIPRLAASWKGSV</sequence>
<feature type="compositionally biased region" description="Pro residues" evidence="1">
    <location>
        <begin position="112"/>
        <end position="145"/>
    </location>
</feature>
<name>A0A6T8NSC7_HEMAN</name>
<evidence type="ECO:0000313" key="2">
    <source>
        <dbReference type="EMBL" id="CAD8753117.1"/>
    </source>
</evidence>